<reference evidence="2 3" key="1">
    <citation type="submission" date="2019-04" db="EMBL/GenBank/DDBJ databases">
        <title>Deinococcus metalilatus MA1002 mutant No.5.</title>
        <authorList>
            <person name="Park W."/>
            <person name="Park C."/>
        </authorList>
    </citation>
    <scope>NUCLEOTIDE SEQUENCE [LARGE SCALE GENOMIC DNA]</scope>
    <source>
        <strain evidence="2 3">MA1002-m5</strain>
    </source>
</reference>
<accession>A0AAJ5F6Q4</accession>
<dbReference type="Proteomes" id="UP000536909">
    <property type="component" value="Unassembled WGS sequence"/>
</dbReference>
<dbReference type="EMBL" id="JACHFV010000004">
    <property type="protein sequence ID" value="MBB5294675.1"/>
    <property type="molecule type" value="Genomic_DNA"/>
</dbReference>
<evidence type="ECO:0000313" key="2">
    <source>
        <dbReference type="EMBL" id="TLK30091.1"/>
    </source>
</evidence>
<proteinExistence type="predicted"/>
<dbReference type="EMBL" id="VBRC01000003">
    <property type="protein sequence ID" value="TLK30091.1"/>
    <property type="molecule type" value="Genomic_DNA"/>
</dbReference>
<protein>
    <submittedName>
        <fullName evidence="2">Uncharacterized protein</fullName>
    </submittedName>
</protein>
<dbReference type="Proteomes" id="UP000308000">
    <property type="component" value="Unassembled WGS sequence"/>
</dbReference>
<sequence>MTTRPTVTLHAPSPASTGVQRRLRALLHARCGPCVVVVVRAEDQWARHTTYDLSGPWPISAAEVHRHLVAAFSLLVGP</sequence>
<dbReference type="AlphaFoldDB" id="A0AAJ5F6Q4"/>
<dbReference type="RefSeq" id="WP_129117893.1">
    <property type="nucleotide sequence ID" value="NZ_BSUI01000013.1"/>
</dbReference>
<comment type="caution">
    <text evidence="2">The sequence shown here is derived from an EMBL/GenBank/DDBJ whole genome shotgun (WGS) entry which is preliminary data.</text>
</comment>
<gene>
    <name evidence="2" type="ORF">FCS05_06055</name>
    <name evidence="1" type="ORF">HNQ10_001489</name>
</gene>
<reference evidence="1 4" key="2">
    <citation type="submission" date="2020-08" db="EMBL/GenBank/DDBJ databases">
        <title>Genomic Encyclopedia of Type Strains, Phase IV (KMG-IV): sequencing the most valuable type-strain genomes for metagenomic binning, comparative biology and taxonomic classification.</title>
        <authorList>
            <person name="Goeker M."/>
        </authorList>
    </citation>
    <scope>NUCLEOTIDE SEQUENCE [LARGE SCALE GENOMIC DNA]</scope>
    <source>
        <strain evidence="1 4">DSM 105434</strain>
    </source>
</reference>
<organism evidence="2 3">
    <name type="scientific">Deinococcus metallilatus</name>
    <dbReference type="NCBI Taxonomy" id="1211322"/>
    <lineage>
        <taxon>Bacteria</taxon>
        <taxon>Thermotogati</taxon>
        <taxon>Deinococcota</taxon>
        <taxon>Deinococci</taxon>
        <taxon>Deinococcales</taxon>
        <taxon>Deinococcaceae</taxon>
        <taxon>Deinococcus</taxon>
    </lineage>
</organism>
<evidence type="ECO:0000313" key="3">
    <source>
        <dbReference type="Proteomes" id="UP000308000"/>
    </source>
</evidence>
<keyword evidence="4" id="KW-1185">Reference proteome</keyword>
<evidence type="ECO:0000313" key="1">
    <source>
        <dbReference type="EMBL" id="MBB5294675.1"/>
    </source>
</evidence>
<name>A0AAJ5F6Q4_9DEIO</name>
<evidence type="ECO:0000313" key="4">
    <source>
        <dbReference type="Proteomes" id="UP000536909"/>
    </source>
</evidence>